<dbReference type="EMBL" id="JABWRJ010000009">
    <property type="protein sequence ID" value="MBC3446016.1"/>
    <property type="molecule type" value="Genomic_DNA"/>
</dbReference>
<accession>A0A923K0V7</accession>
<keyword evidence="3" id="KW-1185">Reference proteome</keyword>
<reference evidence="2" key="4">
    <citation type="submission" date="2022-09" db="EMBL/GenBank/DDBJ databases">
        <authorList>
            <person name="Cesa-Luna C."/>
            <person name="Girard L."/>
            <person name="Lood C."/>
            <person name="Hofte M."/>
            <person name="De Mot R."/>
        </authorList>
    </citation>
    <scope>NUCLEOTIDE SEQUENCE</scope>
    <source>
        <strain evidence="2">COR51</strain>
    </source>
</reference>
<reference evidence="2" key="3">
    <citation type="journal article" date="2022" name="Microbiol. Spectr.">
        <title>An Nuclear Magnetic Resonance Fingerprint Matching Approach for the Identification and Structural Re-Evaluation of Pseudomonas Lipopeptides.</title>
        <authorList>
            <person name="De Roo V."/>
            <person name="Verleysen Y."/>
            <person name="Kovacs B."/>
            <person name="De Vleeschouwer M."/>
            <person name="Muangkaew P."/>
            <person name="Girard L."/>
            <person name="Hofte M."/>
            <person name="De Mot R."/>
            <person name="Madder A."/>
            <person name="Geudens N."/>
            <person name="Martins J.C."/>
        </authorList>
    </citation>
    <scope>NUCLEOTIDE SEQUENCE</scope>
    <source>
        <strain evidence="2">COR51</strain>
    </source>
</reference>
<protein>
    <submittedName>
        <fullName evidence="1">Uncharacterized protein</fullName>
    </submittedName>
</protein>
<reference evidence="1" key="2">
    <citation type="submission" date="2020-07" db="EMBL/GenBank/DDBJ databases">
        <authorList>
            <person name="Lood C."/>
            <person name="Girard L."/>
        </authorList>
    </citation>
    <scope>NUCLEOTIDE SEQUENCE</scope>
    <source>
        <strain evidence="1">BW13M1</strain>
    </source>
</reference>
<dbReference type="RefSeq" id="WP_162232977.1">
    <property type="nucleotide sequence ID" value="NZ_JABWRJ020000005.1"/>
</dbReference>
<sequence length="68" mass="7742">MPFGKFFQCEKVLRYRQPNIINADFHVYAQLFFTVEKIPKYTTGLVVPVPDPAGHLIIAAEAFAKKSE</sequence>
<reference evidence="1" key="1">
    <citation type="journal article" date="2020" name="Microorganisms">
        <title>Reliable Identification of Environmental Pseudomonas Isolates Using the rpoD Gene.</title>
        <authorList>
            <consortium name="The Broad Institute Genome Sequencing Platform"/>
            <person name="Girard L."/>
            <person name="Lood C."/>
            <person name="Rokni-Zadeh H."/>
            <person name="van Noort V."/>
            <person name="Lavigne R."/>
            <person name="De Mot R."/>
        </authorList>
    </citation>
    <scope>NUCLEOTIDE SEQUENCE</scope>
    <source>
        <strain evidence="1">BW13M1</strain>
    </source>
</reference>
<dbReference type="EMBL" id="JAOSLA010000017">
    <property type="protein sequence ID" value="MCU7238990.1"/>
    <property type="molecule type" value="Genomic_DNA"/>
</dbReference>
<evidence type="ECO:0000313" key="2">
    <source>
        <dbReference type="EMBL" id="MCU7238990.1"/>
    </source>
</evidence>
<comment type="caution">
    <text evidence="1">The sequence shown here is derived from an EMBL/GenBank/DDBJ whole genome shotgun (WGS) entry which is preliminary data.</text>
</comment>
<name>A0A923K0V7_9PSED</name>
<reference evidence="2" key="5">
    <citation type="journal article" date="2023" name="mSystems">
        <title>Charting the Lipopeptidome of Nonpathogenic Pseudomonas.</title>
        <authorList>
            <person name="Cesa-Luna C."/>
            <person name="Geudens N."/>
            <person name="Girard L."/>
            <person name="De Roo V."/>
            <person name="Maklad H.R."/>
            <person name="Martins J.C."/>
            <person name="Hofte M."/>
            <person name="De Mot R."/>
        </authorList>
    </citation>
    <scope>NUCLEOTIDE SEQUENCE</scope>
    <source>
        <strain evidence="2">COR51</strain>
    </source>
</reference>
<dbReference type="AlphaFoldDB" id="A0A923K0V7"/>
<organism evidence="1">
    <name type="scientific">Pseudomonas peradeniyensis</name>
    <dbReference type="NCBI Taxonomy" id="2745488"/>
    <lineage>
        <taxon>Bacteria</taxon>
        <taxon>Pseudomonadati</taxon>
        <taxon>Pseudomonadota</taxon>
        <taxon>Gammaproteobacteria</taxon>
        <taxon>Pseudomonadales</taxon>
        <taxon>Pseudomonadaceae</taxon>
        <taxon>Pseudomonas</taxon>
    </lineage>
</organism>
<dbReference type="Proteomes" id="UP001139994">
    <property type="component" value="Unassembled WGS sequence"/>
</dbReference>
<gene>
    <name evidence="1" type="ORF">HU751_09550</name>
    <name evidence="2" type="ORF">OC929_13080</name>
</gene>
<evidence type="ECO:0000313" key="3">
    <source>
        <dbReference type="Proteomes" id="UP001139994"/>
    </source>
</evidence>
<proteinExistence type="predicted"/>
<evidence type="ECO:0000313" key="1">
    <source>
        <dbReference type="EMBL" id="MBC3446016.1"/>
    </source>
</evidence>